<name>A0A1K1KSD3_9LACO</name>
<proteinExistence type="predicted"/>
<evidence type="ECO:0000313" key="1">
    <source>
        <dbReference type="EMBL" id="SFV40372.1"/>
    </source>
</evidence>
<dbReference type="InterPro" id="IPR014710">
    <property type="entry name" value="RmlC-like_jellyroll"/>
</dbReference>
<dbReference type="AlphaFoldDB" id="A0A1K1KSD3"/>
<dbReference type="EMBL" id="LT630287">
    <property type="protein sequence ID" value="SFV40372.1"/>
    <property type="molecule type" value="Genomic_DNA"/>
</dbReference>
<organism evidence="1 2">
    <name type="scientific">Ligilactobacillus acidipiscis</name>
    <dbReference type="NCBI Taxonomy" id="89059"/>
    <lineage>
        <taxon>Bacteria</taxon>
        <taxon>Bacillati</taxon>
        <taxon>Bacillota</taxon>
        <taxon>Bacilli</taxon>
        <taxon>Lactobacillales</taxon>
        <taxon>Lactobacillaceae</taxon>
        <taxon>Ligilactobacillus</taxon>
    </lineage>
</organism>
<dbReference type="RefSeq" id="WP_010496413.1">
    <property type="nucleotide sequence ID" value="NZ_JQBK01000061.1"/>
</dbReference>
<sequence length="244" mass="27847">MTCDYRTEMKTTTNSLLENEASDILEGFQEFDLSEKRILEEYTKILKFESGSKFELTYVPYQSYIFWLEQGSLFLEDFCANGQSAFTFLKKGMYFPSDLELPEQQTSFGVVHACQNLTILAIPIKKFDHLKNTHTHFIRTVHHSLLKKYFLQKALQQLCLEGKIAERIKNILVYFAKECGSKLTNGDVLLPAVLTYRIIASFANTSVATVCQTIKHFRQKGLLNGGSRKLIICKDSLDQLLGAS</sequence>
<dbReference type="SUPFAM" id="SSF51206">
    <property type="entry name" value="cAMP-binding domain-like"/>
    <property type="match status" value="1"/>
</dbReference>
<dbReference type="Gene3D" id="2.60.120.10">
    <property type="entry name" value="Jelly Rolls"/>
    <property type="match status" value="1"/>
</dbReference>
<gene>
    <name evidence="1" type="ORF">LAC1533_0952</name>
</gene>
<reference evidence="2" key="1">
    <citation type="submission" date="2016-11" db="EMBL/GenBank/DDBJ databases">
        <authorList>
            <person name="Papadimitriou K."/>
        </authorList>
    </citation>
    <scope>NUCLEOTIDE SEQUENCE [LARGE SCALE GENOMIC DNA]</scope>
    <source>
        <strain evidence="2">ACA-DC 1533</strain>
    </source>
</reference>
<evidence type="ECO:0008006" key="3">
    <source>
        <dbReference type="Google" id="ProtNLM"/>
    </source>
</evidence>
<accession>A0A1K1KSD3</accession>
<dbReference type="InterPro" id="IPR036390">
    <property type="entry name" value="WH_DNA-bd_sf"/>
</dbReference>
<dbReference type="SUPFAM" id="SSF46785">
    <property type="entry name" value="Winged helix' DNA-binding domain"/>
    <property type="match status" value="1"/>
</dbReference>
<dbReference type="InterPro" id="IPR018490">
    <property type="entry name" value="cNMP-bd_dom_sf"/>
</dbReference>
<protein>
    <recommendedName>
        <fullName evidence="3">Crp/Fnr family transcriptional regulator</fullName>
    </recommendedName>
</protein>
<dbReference type="Proteomes" id="UP000190935">
    <property type="component" value="Chromosome I"/>
</dbReference>
<evidence type="ECO:0000313" key="2">
    <source>
        <dbReference type="Proteomes" id="UP000190935"/>
    </source>
</evidence>
<dbReference type="KEGG" id="laca:LAC1533_0952"/>